<dbReference type="RefSeq" id="WP_145911506.1">
    <property type="nucleotide sequence ID" value="NZ_BAAAMZ010000022.1"/>
</dbReference>
<name>A0A561SA06_9ACTN</name>
<accession>A0A561SA06</accession>
<evidence type="ECO:0000313" key="1">
    <source>
        <dbReference type="EMBL" id="TWF71708.1"/>
    </source>
</evidence>
<dbReference type="AlphaFoldDB" id="A0A561SA06"/>
<dbReference type="OrthoDB" id="5124141at2"/>
<protein>
    <recommendedName>
        <fullName evidence="3">Secreted protein</fullName>
    </recommendedName>
</protein>
<dbReference type="EMBL" id="VIWT01000008">
    <property type="protein sequence ID" value="TWF71708.1"/>
    <property type="molecule type" value="Genomic_DNA"/>
</dbReference>
<sequence>MADRPLLFLDVDGPLNAYGTRPEGRPAGYTPHRWTHLRSGGTPGKPSYYVRLPKVWLHPGHGARLRALPYDLVWCTSWNELANRYIGPAVGLVGGEEQLPDLPLVPVGDAPEEDRPGGVHWKLAALLEYAAGRPFAWVDDEVTDADRAFVADRHAAPALLRLVDPATGLTDDDFETLAAWASHRTETEMDRS</sequence>
<keyword evidence="2" id="KW-1185">Reference proteome</keyword>
<comment type="caution">
    <text evidence="1">The sequence shown here is derived from an EMBL/GenBank/DDBJ whole genome shotgun (WGS) entry which is preliminary data.</text>
</comment>
<reference evidence="1 2" key="1">
    <citation type="submission" date="2019-06" db="EMBL/GenBank/DDBJ databases">
        <title>Sequencing the genomes of 1000 actinobacteria strains.</title>
        <authorList>
            <person name="Klenk H.-P."/>
        </authorList>
    </citation>
    <scope>NUCLEOTIDE SEQUENCE [LARGE SCALE GENOMIC DNA]</scope>
    <source>
        <strain evidence="1 2">DSM 44826</strain>
    </source>
</reference>
<dbReference type="Proteomes" id="UP000317940">
    <property type="component" value="Unassembled WGS sequence"/>
</dbReference>
<evidence type="ECO:0000313" key="2">
    <source>
        <dbReference type="Proteomes" id="UP000317940"/>
    </source>
</evidence>
<organism evidence="1 2">
    <name type="scientific">Kitasatospora viridis</name>
    <dbReference type="NCBI Taxonomy" id="281105"/>
    <lineage>
        <taxon>Bacteria</taxon>
        <taxon>Bacillati</taxon>
        <taxon>Actinomycetota</taxon>
        <taxon>Actinomycetes</taxon>
        <taxon>Kitasatosporales</taxon>
        <taxon>Streptomycetaceae</taxon>
        <taxon>Kitasatospora</taxon>
    </lineage>
</organism>
<gene>
    <name evidence="1" type="ORF">FHX73_1879</name>
</gene>
<proteinExistence type="predicted"/>
<evidence type="ECO:0008006" key="3">
    <source>
        <dbReference type="Google" id="ProtNLM"/>
    </source>
</evidence>